<reference evidence="1" key="2">
    <citation type="journal article" date="2015" name="Data Brief">
        <title>Shoot transcriptome of the giant reed, Arundo donax.</title>
        <authorList>
            <person name="Barrero R.A."/>
            <person name="Guerrero F.D."/>
            <person name="Moolhuijzen P."/>
            <person name="Goolsby J.A."/>
            <person name="Tidwell J."/>
            <person name="Bellgard S.E."/>
            <person name="Bellgard M.I."/>
        </authorList>
    </citation>
    <scope>NUCLEOTIDE SEQUENCE</scope>
    <source>
        <tissue evidence="1">Shoot tissue taken approximately 20 cm above the soil surface</tissue>
    </source>
</reference>
<protein>
    <submittedName>
        <fullName evidence="1">Uncharacterized protein</fullName>
    </submittedName>
</protein>
<dbReference type="EMBL" id="GBRH01248393">
    <property type="protein sequence ID" value="JAD49502.1"/>
    <property type="molecule type" value="Transcribed_RNA"/>
</dbReference>
<evidence type="ECO:0000313" key="1">
    <source>
        <dbReference type="EMBL" id="JAD49502.1"/>
    </source>
</evidence>
<dbReference type="AlphaFoldDB" id="A0A0A9AQZ2"/>
<name>A0A0A9AQZ2_ARUDO</name>
<proteinExistence type="predicted"/>
<organism evidence="1">
    <name type="scientific">Arundo donax</name>
    <name type="common">Giant reed</name>
    <name type="synonym">Donax arundinaceus</name>
    <dbReference type="NCBI Taxonomy" id="35708"/>
    <lineage>
        <taxon>Eukaryota</taxon>
        <taxon>Viridiplantae</taxon>
        <taxon>Streptophyta</taxon>
        <taxon>Embryophyta</taxon>
        <taxon>Tracheophyta</taxon>
        <taxon>Spermatophyta</taxon>
        <taxon>Magnoliopsida</taxon>
        <taxon>Liliopsida</taxon>
        <taxon>Poales</taxon>
        <taxon>Poaceae</taxon>
        <taxon>PACMAD clade</taxon>
        <taxon>Arundinoideae</taxon>
        <taxon>Arundineae</taxon>
        <taxon>Arundo</taxon>
    </lineage>
</organism>
<accession>A0A0A9AQZ2</accession>
<sequence length="32" mass="3564">MQRWGIDQCSVAPEELTEAILQKDTNTNLSDG</sequence>
<reference evidence="1" key="1">
    <citation type="submission" date="2014-09" db="EMBL/GenBank/DDBJ databases">
        <authorList>
            <person name="Magalhaes I.L.F."/>
            <person name="Oliveira U."/>
            <person name="Santos F.R."/>
            <person name="Vidigal T.H.D.A."/>
            <person name="Brescovit A.D."/>
            <person name="Santos A.J."/>
        </authorList>
    </citation>
    <scope>NUCLEOTIDE SEQUENCE</scope>
    <source>
        <tissue evidence="1">Shoot tissue taken approximately 20 cm above the soil surface</tissue>
    </source>
</reference>